<feature type="transmembrane region" description="Helical" evidence="5">
    <location>
        <begin position="322"/>
        <end position="344"/>
    </location>
</feature>
<dbReference type="PANTHER" id="PTHR23502:SF160">
    <property type="entry name" value="MAJOR FACILITATOR SUPERFAMILY (MFS) PROFILE DOMAIN-CONTAINING PROTEIN-RELATED"/>
    <property type="match status" value="1"/>
</dbReference>
<dbReference type="InterPro" id="IPR036259">
    <property type="entry name" value="MFS_trans_sf"/>
</dbReference>
<accession>A0A6A6SJN7</accession>
<evidence type="ECO:0000313" key="8">
    <source>
        <dbReference type="Proteomes" id="UP000799324"/>
    </source>
</evidence>
<evidence type="ECO:0000256" key="2">
    <source>
        <dbReference type="ARBA" id="ARBA00022692"/>
    </source>
</evidence>
<feature type="transmembrane region" description="Helical" evidence="5">
    <location>
        <begin position="365"/>
        <end position="389"/>
    </location>
</feature>
<dbReference type="InterPro" id="IPR020846">
    <property type="entry name" value="MFS_dom"/>
</dbReference>
<name>A0A6A6SJN7_9PLEO</name>
<dbReference type="PROSITE" id="PS50850">
    <property type="entry name" value="MFS"/>
    <property type="match status" value="1"/>
</dbReference>
<dbReference type="InterPro" id="IPR011701">
    <property type="entry name" value="MFS"/>
</dbReference>
<dbReference type="SUPFAM" id="SSF103473">
    <property type="entry name" value="MFS general substrate transporter"/>
    <property type="match status" value="1"/>
</dbReference>
<feature type="transmembrane region" description="Helical" evidence="5">
    <location>
        <begin position="428"/>
        <end position="447"/>
    </location>
</feature>
<keyword evidence="3 5" id="KW-1133">Transmembrane helix</keyword>
<evidence type="ECO:0000259" key="6">
    <source>
        <dbReference type="PROSITE" id="PS50850"/>
    </source>
</evidence>
<feature type="transmembrane region" description="Helical" evidence="5">
    <location>
        <begin position="205"/>
        <end position="228"/>
    </location>
</feature>
<keyword evidence="8" id="KW-1185">Reference proteome</keyword>
<dbReference type="Proteomes" id="UP000799324">
    <property type="component" value="Unassembled WGS sequence"/>
</dbReference>
<feature type="transmembrane region" description="Helical" evidence="5">
    <location>
        <begin position="178"/>
        <end position="199"/>
    </location>
</feature>
<dbReference type="PANTHER" id="PTHR23502">
    <property type="entry name" value="MAJOR FACILITATOR SUPERFAMILY"/>
    <property type="match status" value="1"/>
</dbReference>
<sequence length="502" mass="54812">MSIDLKAEGAQLELAESHIVEGKTSSKGVVLRPQPTNDPNEPLNWATAQKYTTYLVCCFFTLLAFMNSSAFTVAIKPIIMEFHKTSTEASYLTSLQVLGMGFGPLILMPLTRIIGKRPVYLASILFLCVTNIWSYFSASYASLLASRIIGGLMTAAADAPVPSLVADLFFFHQRGNAMMIFHFCISAGAFGGPFVNAYLTQYAGWRWMCGVMAIVSGVTFLIGLVTIWETSYVVNGPRDLFKPREDYPAKRPWLAELSLTRGFNPEASFFGWLLKTVSLVAYPPVWIAGLTVGLFIGCNVAIQITASQTFTAAPYHWETHTLGLLSLAGLVGAVISFVFGGWLIDFIATKMTSRNAEHAEPEYRLVAMIIPAIIGPMGLLTFGLCVAGGKSWGGAAVGYGMEGFGATAASNIIITYAVDAYRPIAGEIIVIIFVIRNVIACLISTYITKWFQNQGLKQAYGELVGVAYIILSLSLLLYVFGRKIRRFTSKFGPMADFEILHI</sequence>
<dbReference type="AlphaFoldDB" id="A0A6A6SJN7"/>
<evidence type="ECO:0000256" key="4">
    <source>
        <dbReference type="ARBA" id="ARBA00023136"/>
    </source>
</evidence>
<comment type="subcellular location">
    <subcellularLocation>
        <location evidence="1">Membrane</location>
        <topology evidence="1">Multi-pass membrane protein</topology>
    </subcellularLocation>
</comment>
<feature type="domain" description="Major facilitator superfamily (MFS) profile" evidence="6">
    <location>
        <begin position="53"/>
        <end position="485"/>
    </location>
</feature>
<evidence type="ECO:0000256" key="1">
    <source>
        <dbReference type="ARBA" id="ARBA00004141"/>
    </source>
</evidence>
<keyword evidence="4 5" id="KW-0472">Membrane</keyword>
<proteinExistence type="predicted"/>
<organism evidence="7 8">
    <name type="scientific">Lophiostoma macrostomum CBS 122681</name>
    <dbReference type="NCBI Taxonomy" id="1314788"/>
    <lineage>
        <taxon>Eukaryota</taxon>
        <taxon>Fungi</taxon>
        <taxon>Dikarya</taxon>
        <taxon>Ascomycota</taxon>
        <taxon>Pezizomycotina</taxon>
        <taxon>Dothideomycetes</taxon>
        <taxon>Pleosporomycetidae</taxon>
        <taxon>Pleosporales</taxon>
        <taxon>Lophiostomataceae</taxon>
        <taxon>Lophiostoma</taxon>
    </lineage>
</organism>
<gene>
    <name evidence="7" type="ORF">K491DRAFT_671629</name>
</gene>
<reference evidence="7" key="1">
    <citation type="journal article" date="2020" name="Stud. Mycol.">
        <title>101 Dothideomycetes genomes: a test case for predicting lifestyles and emergence of pathogens.</title>
        <authorList>
            <person name="Haridas S."/>
            <person name="Albert R."/>
            <person name="Binder M."/>
            <person name="Bloem J."/>
            <person name="Labutti K."/>
            <person name="Salamov A."/>
            <person name="Andreopoulos B."/>
            <person name="Baker S."/>
            <person name="Barry K."/>
            <person name="Bills G."/>
            <person name="Bluhm B."/>
            <person name="Cannon C."/>
            <person name="Castanera R."/>
            <person name="Culley D."/>
            <person name="Daum C."/>
            <person name="Ezra D."/>
            <person name="Gonzalez J."/>
            <person name="Henrissat B."/>
            <person name="Kuo A."/>
            <person name="Liang C."/>
            <person name="Lipzen A."/>
            <person name="Lutzoni F."/>
            <person name="Magnuson J."/>
            <person name="Mondo S."/>
            <person name="Nolan M."/>
            <person name="Ohm R."/>
            <person name="Pangilinan J."/>
            <person name="Park H.-J."/>
            <person name="Ramirez L."/>
            <person name="Alfaro M."/>
            <person name="Sun H."/>
            <person name="Tritt A."/>
            <person name="Yoshinaga Y."/>
            <person name="Zwiers L.-H."/>
            <person name="Turgeon B."/>
            <person name="Goodwin S."/>
            <person name="Spatafora J."/>
            <person name="Crous P."/>
            <person name="Grigoriev I."/>
        </authorList>
    </citation>
    <scope>NUCLEOTIDE SEQUENCE</scope>
    <source>
        <strain evidence="7">CBS 122681</strain>
    </source>
</reference>
<feature type="transmembrane region" description="Helical" evidence="5">
    <location>
        <begin position="148"/>
        <end position="171"/>
    </location>
</feature>
<dbReference type="Pfam" id="PF07690">
    <property type="entry name" value="MFS_1"/>
    <property type="match status" value="1"/>
</dbReference>
<dbReference type="EMBL" id="MU004581">
    <property type="protein sequence ID" value="KAF2647800.1"/>
    <property type="molecule type" value="Genomic_DNA"/>
</dbReference>
<keyword evidence="2 5" id="KW-0812">Transmembrane</keyword>
<feature type="transmembrane region" description="Helical" evidence="5">
    <location>
        <begin position="118"/>
        <end position="136"/>
    </location>
</feature>
<protein>
    <submittedName>
        <fullName evidence="7">Putative polyamine transporter</fullName>
    </submittedName>
</protein>
<dbReference type="Gene3D" id="1.20.1250.20">
    <property type="entry name" value="MFS general substrate transporter like domains"/>
    <property type="match status" value="1"/>
</dbReference>
<dbReference type="OrthoDB" id="268400at2759"/>
<dbReference type="GO" id="GO:0005886">
    <property type="term" value="C:plasma membrane"/>
    <property type="evidence" value="ECO:0007669"/>
    <property type="project" value="TreeGrafter"/>
</dbReference>
<feature type="transmembrane region" description="Helical" evidence="5">
    <location>
        <begin position="459"/>
        <end position="480"/>
    </location>
</feature>
<dbReference type="GO" id="GO:0022857">
    <property type="term" value="F:transmembrane transporter activity"/>
    <property type="evidence" value="ECO:0007669"/>
    <property type="project" value="InterPro"/>
</dbReference>
<evidence type="ECO:0000256" key="3">
    <source>
        <dbReference type="ARBA" id="ARBA00022989"/>
    </source>
</evidence>
<feature type="transmembrane region" description="Helical" evidence="5">
    <location>
        <begin position="54"/>
        <end position="79"/>
    </location>
</feature>
<feature type="transmembrane region" description="Helical" evidence="5">
    <location>
        <begin position="395"/>
        <end position="416"/>
    </location>
</feature>
<feature type="transmembrane region" description="Helical" evidence="5">
    <location>
        <begin position="279"/>
        <end position="302"/>
    </location>
</feature>
<evidence type="ECO:0000313" key="7">
    <source>
        <dbReference type="EMBL" id="KAF2647800.1"/>
    </source>
</evidence>
<evidence type="ECO:0000256" key="5">
    <source>
        <dbReference type="SAM" id="Phobius"/>
    </source>
</evidence>
<feature type="transmembrane region" description="Helical" evidence="5">
    <location>
        <begin position="91"/>
        <end position="111"/>
    </location>
</feature>